<comment type="subcellular location">
    <subcellularLocation>
        <location evidence="1">Membrane</location>
        <topology evidence="1">Multi-pass membrane protein</topology>
    </subcellularLocation>
</comment>
<gene>
    <name evidence="8" type="ORF">DR864_18415</name>
</gene>
<feature type="transmembrane region" description="Helical" evidence="6">
    <location>
        <begin position="93"/>
        <end position="115"/>
    </location>
</feature>
<feature type="transmembrane region" description="Helical" evidence="6">
    <location>
        <begin position="276"/>
        <end position="294"/>
    </location>
</feature>
<dbReference type="RefSeq" id="WP_114068341.1">
    <property type="nucleotide sequence ID" value="NZ_CP030850.1"/>
</dbReference>
<organism evidence="8 9">
    <name type="scientific">Runella rosea</name>
    <dbReference type="NCBI Taxonomy" id="2259595"/>
    <lineage>
        <taxon>Bacteria</taxon>
        <taxon>Pseudomonadati</taxon>
        <taxon>Bacteroidota</taxon>
        <taxon>Cytophagia</taxon>
        <taxon>Cytophagales</taxon>
        <taxon>Spirosomataceae</taxon>
        <taxon>Runella</taxon>
    </lineage>
</organism>
<sequence length="308" mass="34479">MKKSVVSWSILFACNFMWAFHFTSIKLTQDQVGPYFTVWAPMLLATILLAPFVVRDFKKGGKKLKDILIFVQLAALGAFPSQVLMTWGTQYSLASNAAILVLTLPVITAVFAFLILKEKMNAARWVSFAIAIIGVALCSTDDIKRADLSSRYALGNILIFLAILGNAYYNVGCKKIAEKYTEIEMVFYTYLVMCILLTPLVLYYEPEMFGKIPEFTTNTWIGMISLTVFHNFLSMVLFFRALKYLDATQVALSNYLITFMGLPIAALWLGEKLNTQAIIGGILVLVSTLILSIVDSRVQQKKLVNNNP</sequence>
<dbReference type="AlphaFoldDB" id="A0A344TLQ1"/>
<dbReference type="Proteomes" id="UP000251993">
    <property type="component" value="Chromosome"/>
</dbReference>
<feature type="transmembrane region" description="Helical" evidence="6">
    <location>
        <begin position="251"/>
        <end position="270"/>
    </location>
</feature>
<dbReference type="OrthoDB" id="369870at2"/>
<feature type="transmembrane region" description="Helical" evidence="6">
    <location>
        <begin position="122"/>
        <end position="140"/>
    </location>
</feature>
<feature type="transmembrane region" description="Helical" evidence="6">
    <location>
        <begin position="152"/>
        <end position="171"/>
    </location>
</feature>
<feature type="transmembrane region" description="Helical" evidence="6">
    <location>
        <begin position="183"/>
        <end position="204"/>
    </location>
</feature>
<dbReference type="InterPro" id="IPR037185">
    <property type="entry name" value="EmrE-like"/>
</dbReference>
<evidence type="ECO:0000256" key="1">
    <source>
        <dbReference type="ARBA" id="ARBA00004141"/>
    </source>
</evidence>
<dbReference type="Pfam" id="PF00892">
    <property type="entry name" value="EamA"/>
    <property type="match status" value="2"/>
</dbReference>
<dbReference type="PANTHER" id="PTHR32322">
    <property type="entry name" value="INNER MEMBRANE TRANSPORTER"/>
    <property type="match status" value="1"/>
</dbReference>
<feature type="domain" description="EamA" evidence="7">
    <location>
        <begin position="154"/>
        <end position="292"/>
    </location>
</feature>
<accession>A0A344TLQ1</accession>
<reference evidence="8 9" key="1">
    <citation type="submission" date="2018-07" db="EMBL/GenBank/DDBJ databases">
        <title>Genome sequencing of Runella.</title>
        <authorList>
            <person name="Baek M.-G."/>
            <person name="Yi H."/>
        </authorList>
    </citation>
    <scope>NUCLEOTIDE SEQUENCE [LARGE SCALE GENOMIC DNA]</scope>
    <source>
        <strain evidence="8 9">HYN0085</strain>
    </source>
</reference>
<evidence type="ECO:0000256" key="2">
    <source>
        <dbReference type="ARBA" id="ARBA00007362"/>
    </source>
</evidence>
<comment type="similarity">
    <text evidence="2">Belongs to the EamA transporter family.</text>
</comment>
<evidence type="ECO:0000313" key="9">
    <source>
        <dbReference type="Proteomes" id="UP000251993"/>
    </source>
</evidence>
<evidence type="ECO:0000313" key="8">
    <source>
        <dbReference type="EMBL" id="AXE19572.1"/>
    </source>
</evidence>
<evidence type="ECO:0000256" key="5">
    <source>
        <dbReference type="ARBA" id="ARBA00023136"/>
    </source>
</evidence>
<dbReference type="PANTHER" id="PTHR32322:SF2">
    <property type="entry name" value="EAMA DOMAIN-CONTAINING PROTEIN"/>
    <property type="match status" value="1"/>
</dbReference>
<feature type="transmembrane region" description="Helical" evidence="6">
    <location>
        <begin position="219"/>
        <end position="239"/>
    </location>
</feature>
<keyword evidence="5 6" id="KW-0472">Membrane</keyword>
<dbReference type="EMBL" id="CP030850">
    <property type="protein sequence ID" value="AXE19572.1"/>
    <property type="molecule type" value="Genomic_DNA"/>
</dbReference>
<proteinExistence type="inferred from homology"/>
<dbReference type="InterPro" id="IPR050638">
    <property type="entry name" value="AA-Vitamin_Transporters"/>
</dbReference>
<feature type="domain" description="EamA" evidence="7">
    <location>
        <begin position="11"/>
        <end position="139"/>
    </location>
</feature>
<evidence type="ECO:0000256" key="4">
    <source>
        <dbReference type="ARBA" id="ARBA00022989"/>
    </source>
</evidence>
<keyword evidence="4 6" id="KW-1133">Transmembrane helix</keyword>
<keyword evidence="3 6" id="KW-0812">Transmembrane</keyword>
<dbReference type="GO" id="GO:0016020">
    <property type="term" value="C:membrane"/>
    <property type="evidence" value="ECO:0007669"/>
    <property type="project" value="UniProtKB-SubCell"/>
</dbReference>
<feature type="transmembrane region" description="Helical" evidence="6">
    <location>
        <begin position="66"/>
        <end position="87"/>
    </location>
</feature>
<feature type="transmembrane region" description="Helical" evidence="6">
    <location>
        <begin position="35"/>
        <end position="54"/>
    </location>
</feature>
<dbReference type="InterPro" id="IPR000620">
    <property type="entry name" value="EamA_dom"/>
</dbReference>
<dbReference type="KEGG" id="run:DR864_18415"/>
<keyword evidence="9" id="KW-1185">Reference proteome</keyword>
<dbReference type="SUPFAM" id="SSF103481">
    <property type="entry name" value="Multidrug resistance efflux transporter EmrE"/>
    <property type="match status" value="2"/>
</dbReference>
<protein>
    <submittedName>
        <fullName evidence="8">EamA/RhaT family transporter</fullName>
    </submittedName>
</protein>
<evidence type="ECO:0000259" key="7">
    <source>
        <dbReference type="Pfam" id="PF00892"/>
    </source>
</evidence>
<name>A0A344TLQ1_9BACT</name>
<evidence type="ECO:0000256" key="6">
    <source>
        <dbReference type="SAM" id="Phobius"/>
    </source>
</evidence>
<evidence type="ECO:0000256" key="3">
    <source>
        <dbReference type="ARBA" id="ARBA00022692"/>
    </source>
</evidence>